<dbReference type="SUPFAM" id="SSF81606">
    <property type="entry name" value="PP2C-like"/>
    <property type="match status" value="1"/>
</dbReference>
<evidence type="ECO:0000313" key="2">
    <source>
        <dbReference type="Proteomes" id="UP000185794"/>
    </source>
</evidence>
<reference evidence="1 2" key="1">
    <citation type="journal article" date="2017" name="Front. Cell. Infect. Microbiol.">
        <title>Chaperone-usher pili loci of human colonization factor-negative enterotoxigenic Escherichia coli.</title>
        <authorList>
            <person name="Del Canto F."/>
            <person name="Vidal R."/>
            <person name="Stine O.C."/>
            <person name="Pop M."/>
        </authorList>
    </citation>
    <scope>NUCLEOTIDE SEQUENCE [LARGE SCALE GENOMIC DNA]</scope>
    <source>
        <strain evidence="1 2">700324</strain>
    </source>
</reference>
<dbReference type="Proteomes" id="UP000185794">
    <property type="component" value="Unassembled WGS sequence"/>
</dbReference>
<dbReference type="RefSeq" id="WP_000615424.1">
    <property type="nucleotide sequence ID" value="NZ_BDPU01000092.1"/>
</dbReference>
<organism evidence="1 2">
    <name type="scientific">Escherichia coli</name>
    <dbReference type="NCBI Taxonomy" id="562"/>
    <lineage>
        <taxon>Bacteria</taxon>
        <taxon>Pseudomonadati</taxon>
        <taxon>Pseudomonadota</taxon>
        <taxon>Gammaproteobacteria</taxon>
        <taxon>Enterobacterales</taxon>
        <taxon>Enterobacteriaceae</taxon>
        <taxon>Escherichia</taxon>
    </lineage>
</organism>
<dbReference type="Gene3D" id="3.60.40.10">
    <property type="entry name" value="PPM-type phosphatase domain"/>
    <property type="match status" value="1"/>
</dbReference>
<dbReference type="InterPro" id="IPR001932">
    <property type="entry name" value="PPM-type_phosphatase-like_dom"/>
</dbReference>
<dbReference type="Pfam" id="PF13672">
    <property type="entry name" value="PP2C_2"/>
    <property type="match status" value="1"/>
</dbReference>
<dbReference type="EMBL" id="LRKC01000118">
    <property type="protein sequence ID" value="OKV11880.1"/>
    <property type="molecule type" value="Genomic_DNA"/>
</dbReference>
<dbReference type="AlphaFoldDB" id="A0A1Q6BFK9"/>
<protein>
    <submittedName>
        <fullName evidence="1">Protein phosphatase</fullName>
    </submittedName>
</protein>
<dbReference type="InterPro" id="IPR036457">
    <property type="entry name" value="PPM-type-like_dom_sf"/>
</dbReference>
<sequence>MIQLIATSSFSYPKEPGRVNEDSLLPPKIVGDGILFAVADGVGSYTGASQASSMAIAELSALTSLSFDTVPDVFDEVKRKVMSLADVNDEFDKAATTLTFCYVCDSGIIIGHIGDCRLYCIGEKKAYQLTKDDTRHQMLIDQNIFKPRDLKDKPGKNILTTAIASNVDMEYDCDFITWKDLPSINGVYHLCIMSDGVHNVWEKRPRFTSNTMSNSQKFSNGILRRIERAGPDDDFSLVSIMVRVTSD</sequence>
<dbReference type="PROSITE" id="PS51746">
    <property type="entry name" value="PPM_2"/>
    <property type="match status" value="1"/>
</dbReference>
<gene>
    <name evidence="1" type="ORF">AWP47_11490</name>
</gene>
<comment type="caution">
    <text evidence="1">The sequence shown here is derived from an EMBL/GenBank/DDBJ whole genome shotgun (WGS) entry which is preliminary data.</text>
</comment>
<proteinExistence type="predicted"/>
<accession>A0A1Q6BFK9</accession>
<evidence type="ECO:0000313" key="1">
    <source>
        <dbReference type="EMBL" id="OKV11880.1"/>
    </source>
</evidence>
<name>A0A1Q6BFK9_ECOLX</name>